<evidence type="ECO:0000259" key="2">
    <source>
        <dbReference type="PROSITE" id="PS50943"/>
    </source>
</evidence>
<dbReference type="Pfam" id="PF01381">
    <property type="entry name" value="HTH_3"/>
    <property type="match status" value="1"/>
</dbReference>
<organism evidence="3 4">
    <name type="scientific">Acetobacterium tundrae</name>
    <dbReference type="NCBI Taxonomy" id="132932"/>
    <lineage>
        <taxon>Bacteria</taxon>
        <taxon>Bacillati</taxon>
        <taxon>Bacillota</taxon>
        <taxon>Clostridia</taxon>
        <taxon>Eubacteriales</taxon>
        <taxon>Eubacteriaceae</taxon>
        <taxon>Acetobacterium</taxon>
    </lineage>
</organism>
<dbReference type="SUPFAM" id="SSF47413">
    <property type="entry name" value="lambda repressor-like DNA-binding domains"/>
    <property type="match status" value="1"/>
</dbReference>
<dbReference type="InterPro" id="IPR001387">
    <property type="entry name" value="Cro/C1-type_HTH"/>
</dbReference>
<gene>
    <name evidence="3" type="ORF">GH807_15655</name>
</gene>
<dbReference type="PANTHER" id="PTHR46797:SF1">
    <property type="entry name" value="METHYLPHOSPHONATE SYNTHASE"/>
    <property type="match status" value="1"/>
</dbReference>
<dbReference type="RefSeq" id="WP_148603742.1">
    <property type="nucleotide sequence ID" value="NZ_RXYB01000010.1"/>
</dbReference>
<reference evidence="3 4" key="1">
    <citation type="journal article" date="2020" name="mSystems">
        <title>Defining Genomic and Predicted Metabolic Features of the Acetobacterium Genus.</title>
        <authorList>
            <person name="Ross D.E."/>
            <person name="Marshall C.W."/>
            <person name="Gulliver D."/>
            <person name="May H.D."/>
            <person name="Norman R.S."/>
        </authorList>
    </citation>
    <scope>NUCLEOTIDE SEQUENCE [LARGE SCALE GENOMIC DNA]</scope>
    <source>
        <strain evidence="3 4">DSM 9173</strain>
    </source>
</reference>
<dbReference type="EMBL" id="WJBB01000030">
    <property type="protein sequence ID" value="MBC3798469.1"/>
    <property type="molecule type" value="Genomic_DNA"/>
</dbReference>
<name>A0ABR6WQ36_9FIRM</name>
<dbReference type="InterPro" id="IPR010982">
    <property type="entry name" value="Lambda_DNA-bd_dom_sf"/>
</dbReference>
<comment type="caution">
    <text evidence="3">The sequence shown here is derived from an EMBL/GenBank/DDBJ whole genome shotgun (WGS) entry which is preliminary data.</text>
</comment>
<evidence type="ECO:0000313" key="3">
    <source>
        <dbReference type="EMBL" id="MBC3798469.1"/>
    </source>
</evidence>
<dbReference type="PANTHER" id="PTHR46797">
    <property type="entry name" value="HTH-TYPE TRANSCRIPTIONAL REGULATOR"/>
    <property type="match status" value="1"/>
</dbReference>
<dbReference type="PROSITE" id="PS50943">
    <property type="entry name" value="HTH_CROC1"/>
    <property type="match status" value="1"/>
</dbReference>
<protein>
    <submittedName>
        <fullName evidence="3">Helix-turn-helix domain-containing protein</fullName>
    </submittedName>
</protein>
<dbReference type="InterPro" id="IPR050807">
    <property type="entry name" value="TransReg_Diox_bact_type"/>
</dbReference>
<evidence type="ECO:0000313" key="4">
    <source>
        <dbReference type="Proteomes" id="UP000653358"/>
    </source>
</evidence>
<proteinExistence type="predicted"/>
<dbReference type="CDD" id="cd00093">
    <property type="entry name" value="HTH_XRE"/>
    <property type="match status" value="1"/>
</dbReference>
<dbReference type="SMART" id="SM00530">
    <property type="entry name" value="HTH_XRE"/>
    <property type="match status" value="1"/>
</dbReference>
<keyword evidence="1" id="KW-0238">DNA-binding</keyword>
<feature type="domain" description="HTH cro/C1-type" evidence="2">
    <location>
        <begin position="6"/>
        <end position="60"/>
    </location>
</feature>
<dbReference type="Proteomes" id="UP000653358">
    <property type="component" value="Unassembled WGS sequence"/>
</dbReference>
<keyword evidence="4" id="KW-1185">Reference proteome</keyword>
<sequence length="70" mass="7799">MLGTELKKLRIERNMSQADLSKLTGIPQTSISDVENNRYIPKITTCLELASALDVDLKHLLDSIEDLKAS</sequence>
<dbReference type="Gene3D" id="1.10.260.40">
    <property type="entry name" value="lambda repressor-like DNA-binding domains"/>
    <property type="match status" value="1"/>
</dbReference>
<evidence type="ECO:0000256" key="1">
    <source>
        <dbReference type="ARBA" id="ARBA00023125"/>
    </source>
</evidence>
<accession>A0ABR6WQ36</accession>